<dbReference type="Proteomes" id="UP001597337">
    <property type="component" value="Unassembled WGS sequence"/>
</dbReference>
<reference evidence="2" key="1">
    <citation type="journal article" date="2019" name="Int. J. Syst. Evol. Microbiol.">
        <title>The Global Catalogue of Microorganisms (GCM) 10K type strain sequencing project: providing services to taxonomists for standard genome sequencing and annotation.</title>
        <authorList>
            <consortium name="The Broad Institute Genomics Platform"/>
            <consortium name="The Broad Institute Genome Sequencing Center for Infectious Disease"/>
            <person name="Wu L."/>
            <person name="Ma J."/>
        </authorList>
    </citation>
    <scope>NUCLEOTIDE SEQUENCE [LARGE SCALE GENOMIC DNA]</scope>
    <source>
        <strain evidence="2">KACC 12597</strain>
    </source>
</reference>
<evidence type="ECO:0000313" key="2">
    <source>
        <dbReference type="Proteomes" id="UP001597337"/>
    </source>
</evidence>
<gene>
    <name evidence="1" type="ORF">ACFSJC_12585</name>
</gene>
<accession>A0ABW4Y995</accession>
<dbReference type="RefSeq" id="WP_386027200.1">
    <property type="nucleotide sequence ID" value="NZ_JBHUHX010000032.1"/>
</dbReference>
<comment type="caution">
    <text evidence="1">The sequence shown here is derived from an EMBL/GenBank/DDBJ whole genome shotgun (WGS) entry which is preliminary data.</text>
</comment>
<organism evidence="1 2">
    <name type="scientific">Thiorhodococcus fuscus</name>
    <dbReference type="NCBI Taxonomy" id="527200"/>
    <lineage>
        <taxon>Bacteria</taxon>
        <taxon>Pseudomonadati</taxon>
        <taxon>Pseudomonadota</taxon>
        <taxon>Gammaproteobacteria</taxon>
        <taxon>Chromatiales</taxon>
        <taxon>Chromatiaceae</taxon>
        <taxon>Thiorhodococcus</taxon>
    </lineage>
</organism>
<evidence type="ECO:0000313" key="1">
    <source>
        <dbReference type="EMBL" id="MFD2112677.1"/>
    </source>
</evidence>
<name>A0ABW4Y995_9GAMM</name>
<keyword evidence="2" id="KW-1185">Reference proteome</keyword>
<proteinExistence type="predicted"/>
<protein>
    <submittedName>
        <fullName evidence="1">Uncharacterized protein</fullName>
    </submittedName>
</protein>
<sequence length="69" mass="7858">MATMERLELAAQSSQLVKDVRHLVEKYRSIFAWDVPDLDQELSDTMILTAIRQALDAVEEDLRRRAAGA</sequence>
<dbReference type="EMBL" id="JBHUHX010000032">
    <property type="protein sequence ID" value="MFD2112677.1"/>
    <property type="molecule type" value="Genomic_DNA"/>
</dbReference>